<dbReference type="FunFam" id="1.10.238.10:FF:000193">
    <property type="entry name" value="EF-hand calcium-binding domain-containing protein 7"/>
    <property type="match status" value="1"/>
</dbReference>
<evidence type="ECO:0000256" key="5">
    <source>
        <dbReference type="ARBA" id="ARBA00022723"/>
    </source>
</evidence>
<dbReference type="Pfam" id="PF13499">
    <property type="entry name" value="EF-hand_7"/>
    <property type="match status" value="1"/>
</dbReference>
<sequence length="1237" mass="136586">MSFQASSQPLDEETFYLRCRAAYLALFKSSLTNIVSKQQLCRVLQLAGRNPSLKTLSKYWTPATSSLNFDDFCEILKLEKEADQNELLRIFKGMDVNGDGFISHSELEKALSTSGEKMTVEEIEAIFSIADANKDGKLDYAEFCRMLVTTAERCQSEALERLEADPKMRRQNFGSQIDGHPKSSTSSPASPSAVATATTTTTTLPQPPSESQRPDSDLALKKESRTPSRVSSARSRRSSLSSNTVTMAASSTKASGKTLEPAALQAWQHGAVRGCFFLEEEEDGSISSLQYRLQLPRRSSVYLTIQPLSLGHHTHDKLPSWSWMTVDTALFVTSAGQSKDECNLVCFTESRDRERYVWRGELAAGSYYLLPFTSGCRLKRRSGRAATPTKPEPPPEPLVYRTDTGELDLTRALREVLSDIFEVIDLDGNGLISLEEYNLFELRTSGEKCDEEAWTICKETFDTRRNQLTLQGFMELHLMEATERDGDASDLWLTLEAMGYNRALELACPFQIDVHCEACSPSLQPLSLDWGPRLLNQALHKSIVASAAGEARALRGHDNALVYTYRGEHRISSLVANKSNQKVTVHVSNEHSKNCCSSRGMSVFAVEVPAKTKMVHQHVLPINERQEWTYCCITVVKIKPYADQKPGTSGLRKRVSVFQQNPHYAESFIQSVLLAAAGPAERQDATLVVGGDGRFYMKEAIQLIAQIAAANGFGHLVIGQNGIMSTPAVSCVIRQSKAVGGIILTASHNPGGTQRRLWHQIQHRQRRSVSRPAPEGVTNKIYEISKGLQEYPICPDIKVDLSTIGKQTFEVDSFKPFTVDIVDSVAAYGEMLRDIFDFPALKELLSGAKHINVRLDAMHGVVGPYVKKIVCEELGSPANSAVNCVPKEDFGGHHPDPNLTYAADLVNTMKGGEYDFGAAFDGDGDRNMVLGKHGFFVNPSDSVAVIAANITSIPYFQKTGVKGLARSMPTSAALDKRTVCCYVFYVNYYSNPNTKRSIMPCVSCPSVAKALQMQLYETPTGWKFFGNLMDAGKLSLCGEESFGTGSDHIREKDGLWAVLAWLSILAVRKQSVEDIMKEHWLKFGRNFFTRYDYEEVDSDAANKMIAELQTAMLDPSFVGKKFSSGDKTYEVAIADNFAYTDPVDGSVSKNQGLRIIFSDGSRLIFRLSGTGSAGATVRLYIDSYEKDPQKIYQDPQVNTAAAAFSSLKVMLAPLVDIALKVSQLQEKTGRTGPTVIT</sequence>
<dbReference type="GO" id="GO:0005975">
    <property type="term" value="P:carbohydrate metabolic process"/>
    <property type="evidence" value="ECO:0007669"/>
    <property type="project" value="InterPro"/>
</dbReference>
<evidence type="ECO:0000313" key="14">
    <source>
        <dbReference type="Proteomes" id="UP001174136"/>
    </source>
</evidence>
<dbReference type="InterPro" id="IPR018247">
    <property type="entry name" value="EF_Hand_1_Ca_BS"/>
</dbReference>
<evidence type="ECO:0000256" key="8">
    <source>
        <dbReference type="ARBA" id="ARBA00023136"/>
    </source>
</evidence>
<dbReference type="PROSITE" id="PS00018">
    <property type="entry name" value="EF_HAND_1"/>
    <property type="match status" value="3"/>
</dbReference>
<dbReference type="InterPro" id="IPR005845">
    <property type="entry name" value="A-D-PHexomutase_a/b/a-II"/>
</dbReference>
<dbReference type="InterPro" id="IPR011992">
    <property type="entry name" value="EF-hand-dom_pair"/>
</dbReference>
<dbReference type="SUPFAM" id="SSF53738">
    <property type="entry name" value="Phosphoglucomutase, first 3 domains"/>
    <property type="match status" value="3"/>
</dbReference>
<evidence type="ECO:0000256" key="10">
    <source>
        <dbReference type="ARBA" id="ARBA00069151"/>
    </source>
</evidence>
<dbReference type="FunFam" id="3.40.120.10:FF:000004">
    <property type="entry name" value="Phosphoglucomutase 5"/>
    <property type="match status" value="1"/>
</dbReference>
<feature type="compositionally biased region" description="Basic and acidic residues" evidence="11">
    <location>
        <begin position="212"/>
        <end position="226"/>
    </location>
</feature>
<dbReference type="FunFam" id="3.40.120.10:FF:000005">
    <property type="entry name" value="Phosphoglucomutase 5"/>
    <property type="match status" value="1"/>
</dbReference>
<dbReference type="Proteomes" id="UP001174136">
    <property type="component" value="Unassembled WGS sequence"/>
</dbReference>
<dbReference type="Pfam" id="PF02878">
    <property type="entry name" value="PGM_PMM_I"/>
    <property type="match status" value="1"/>
</dbReference>
<dbReference type="FunFam" id="3.30.310.50:FF:000002">
    <property type="entry name" value="Phosphoglucomutase 5"/>
    <property type="match status" value="1"/>
</dbReference>
<evidence type="ECO:0000256" key="4">
    <source>
        <dbReference type="ARBA" id="ARBA00022553"/>
    </source>
</evidence>
<evidence type="ECO:0000256" key="2">
    <source>
        <dbReference type="ARBA" id="ARBA00010231"/>
    </source>
</evidence>
<keyword evidence="3" id="KW-1003">Cell membrane</keyword>
<dbReference type="NCBIfam" id="NF005737">
    <property type="entry name" value="PRK07564.1-1"/>
    <property type="match status" value="1"/>
</dbReference>
<dbReference type="PRINTS" id="PR00509">
    <property type="entry name" value="PGMPMM"/>
</dbReference>
<feature type="region of interest" description="Disordered" evidence="11">
    <location>
        <begin position="381"/>
        <end position="401"/>
    </location>
</feature>
<dbReference type="PROSITE" id="PS50222">
    <property type="entry name" value="EF_HAND_2"/>
    <property type="match status" value="3"/>
</dbReference>
<dbReference type="InterPro" id="IPR036900">
    <property type="entry name" value="A-D-PHexomutase_C_sf"/>
</dbReference>
<keyword evidence="14" id="KW-1185">Reference proteome</keyword>
<dbReference type="GO" id="GO:0060170">
    <property type="term" value="C:ciliary membrane"/>
    <property type="evidence" value="ECO:0007669"/>
    <property type="project" value="UniProtKB-SubCell"/>
</dbReference>
<evidence type="ECO:0000256" key="6">
    <source>
        <dbReference type="ARBA" id="ARBA00022737"/>
    </source>
</evidence>
<feature type="compositionally biased region" description="Polar residues" evidence="11">
    <location>
        <begin position="243"/>
        <end position="254"/>
    </location>
</feature>
<dbReference type="PROSITE" id="PS00710">
    <property type="entry name" value="PGM_PMM"/>
    <property type="match status" value="1"/>
</dbReference>
<keyword evidence="9" id="KW-0966">Cell projection</keyword>
<keyword evidence="6" id="KW-0677">Repeat</keyword>
<comment type="subcellular location">
    <subcellularLocation>
        <location evidence="1">Cell projection</location>
        <location evidence="1">Cilium membrane</location>
        <topology evidence="1">Peripheral membrane protein</topology>
        <orientation evidence="1">Cytoplasmic side</orientation>
    </subcellularLocation>
</comment>
<dbReference type="EMBL" id="JAOPHQ010005722">
    <property type="protein sequence ID" value="KAK0134228.1"/>
    <property type="molecule type" value="Genomic_DNA"/>
</dbReference>
<dbReference type="GO" id="GO:0005509">
    <property type="term" value="F:calcium ion binding"/>
    <property type="evidence" value="ECO:0007669"/>
    <property type="project" value="InterPro"/>
</dbReference>
<proteinExistence type="inferred from homology"/>
<name>A0AA47M610_MERPO</name>
<dbReference type="InterPro" id="IPR005844">
    <property type="entry name" value="A-D-PHexomutase_a/b/a-I"/>
</dbReference>
<protein>
    <recommendedName>
        <fullName evidence="10">EF-hand calcium-binding domain-containing protein 7</fullName>
    </recommendedName>
</protein>
<feature type="compositionally biased region" description="Low complexity" evidence="11">
    <location>
        <begin position="227"/>
        <end position="242"/>
    </location>
</feature>
<dbReference type="Gene3D" id="1.10.238.10">
    <property type="entry name" value="EF-hand"/>
    <property type="match status" value="2"/>
</dbReference>
<dbReference type="PANTHER" id="PTHR22573">
    <property type="entry name" value="PHOSPHOHEXOMUTASE FAMILY MEMBER"/>
    <property type="match status" value="1"/>
</dbReference>
<feature type="domain" description="EF-hand" evidence="12">
    <location>
        <begin position="82"/>
        <end position="117"/>
    </location>
</feature>
<dbReference type="AlphaFoldDB" id="A0AA47M610"/>
<gene>
    <name evidence="13" type="primary">Pgm1</name>
    <name evidence="13" type="ORF">N1851_030208</name>
</gene>
<dbReference type="GO" id="GO:0000287">
    <property type="term" value="F:magnesium ion binding"/>
    <property type="evidence" value="ECO:0007669"/>
    <property type="project" value="InterPro"/>
</dbReference>
<evidence type="ECO:0000313" key="13">
    <source>
        <dbReference type="EMBL" id="KAK0134228.1"/>
    </source>
</evidence>
<dbReference type="Gene3D" id="3.40.120.10">
    <property type="entry name" value="Alpha-D-Glucose-1,6-Bisphosphate, subunit A, domain 3"/>
    <property type="match status" value="3"/>
</dbReference>
<dbReference type="Gene3D" id="3.30.310.50">
    <property type="entry name" value="Alpha-D-phosphohexomutase, C-terminal domain"/>
    <property type="match status" value="1"/>
</dbReference>
<dbReference type="CDD" id="cd03085">
    <property type="entry name" value="PGM1"/>
    <property type="match status" value="1"/>
</dbReference>
<evidence type="ECO:0000256" key="7">
    <source>
        <dbReference type="ARBA" id="ARBA00022837"/>
    </source>
</evidence>
<feature type="region of interest" description="Disordered" evidence="11">
    <location>
        <begin position="161"/>
        <end position="254"/>
    </location>
</feature>
<dbReference type="GO" id="GO:0005829">
    <property type="term" value="C:cytosol"/>
    <property type="evidence" value="ECO:0007669"/>
    <property type="project" value="TreeGrafter"/>
</dbReference>
<dbReference type="GO" id="GO:0004614">
    <property type="term" value="F:phosphoglucomutase activity"/>
    <property type="evidence" value="ECO:0007669"/>
    <property type="project" value="InterPro"/>
</dbReference>
<dbReference type="Pfam" id="PF02880">
    <property type="entry name" value="PGM_PMM_III"/>
    <property type="match status" value="1"/>
</dbReference>
<dbReference type="InterPro" id="IPR016055">
    <property type="entry name" value="A-D-PHexomutase_a/b/a-I/II/III"/>
</dbReference>
<evidence type="ECO:0000259" key="12">
    <source>
        <dbReference type="PROSITE" id="PS50222"/>
    </source>
</evidence>
<evidence type="ECO:0000256" key="11">
    <source>
        <dbReference type="SAM" id="MobiDB-lite"/>
    </source>
</evidence>
<keyword evidence="4" id="KW-0597">Phosphoprotein</keyword>
<accession>A0AA47M610</accession>
<keyword evidence="7" id="KW-0106">Calcium</keyword>
<dbReference type="InterPro" id="IPR045244">
    <property type="entry name" value="PGM"/>
</dbReference>
<dbReference type="InterPro" id="IPR002048">
    <property type="entry name" value="EF_hand_dom"/>
</dbReference>
<dbReference type="CDD" id="cd00051">
    <property type="entry name" value="EFh"/>
    <property type="match status" value="1"/>
</dbReference>
<feature type="domain" description="EF-hand" evidence="12">
    <location>
        <begin position="412"/>
        <end position="447"/>
    </location>
</feature>
<dbReference type="Pfam" id="PF13202">
    <property type="entry name" value="EF-hand_5"/>
    <property type="match status" value="1"/>
</dbReference>
<feature type="compositionally biased region" description="Low complexity" evidence="11">
    <location>
        <begin position="182"/>
        <end position="204"/>
    </location>
</feature>
<dbReference type="PANTHER" id="PTHR22573:SF60">
    <property type="entry name" value="PHOSPHOGLUCOMUTASE-1"/>
    <property type="match status" value="1"/>
</dbReference>
<dbReference type="Pfam" id="PF24947">
    <property type="entry name" value="PGM1_C_vert_fung"/>
    <property type="match status" value="1"/>
</dbReference>
<comment type="similarity">
    <text evidence="2">Belongs to the phosphohexose mutase family.</text>
</comment>
<dbReference type="SUPFAM" id="SSF55957">
    <property type="entry name" value="Phosphoglucomutase, C-terminal domain"/>
    <property type="match status" value="1"/>
</dbReference>
<dbReference type="InterPro" id="IPR005846">
    <property type="entry name" value="A-D-PHexomutase_a/b/a-III"/>
</dbReference>
<dbReference type="SMART" id="SM00054">
    <property type="entry name" value="EFh"/>
    <property type="match status" value="3"/>
</dbReference>
<dbReference type="SUPFAM" id="SSF47473">
    <property type="entry name" value="EF-hand"/>
    <property type="match status" value="2"/>
</dbReference>
<dbReference type="Pfam" id="PF02879">
    <property type="entry name" value="PGM_PMM_II"/>
    <property type="match status" value="1"/>
</dbReference>
<comment type="caution">
    <text evidence="13">The sequence shown here is derived from an EMBL/GenBank/DDBJ whole genome shotgun (WGS) entry which is preliminary data.</text>
</comment>
<dbReference type="InterPro" id="IPR005841">
    <property type="entry name" value="Alpha-D-phosphohexomutase_SF"/>
</dbReference>
<reference evidence="13" key="1">
    <citation type="journal article" date="2023" name="Front. Mar. Sci.">
        <title>A new Merluccius polli reference genome to investigate the effects of global change in West African waters.</title>
        <authorList>
            <person name="Mateo J.L."/>
            <person name="Blanco-Fernandez C."/>
            <person name="Garcia-Vazquez E."/>
            <person name="Machado-Schiaffino G."/>
        </authorList>
    </citation>
    <scope>NUCLEOTIDE SEQUENCE</scope>
    <source>
        <strain evidence="13">C29</strain>
        <tissue evidence="13">Fin</tissue>
    </source>
</reference>
<organism evidence="13 14">
    <name type="scientific">Merluccius polli</name>
    <name type="common">Benguela hake</name>
    <name type="synonym">Merluccius cadenati</name>
    <dbReference type="NCBI Taxonomy" id="89951"/>
    <lineage>
        <taxon>Eukaryota</taxon>
        <taxon>Metazoa</taxon>
        <taxon>Chordata</taxon>
        <taxon>Craniata</taxon>
        <taxon>Vertebrata</taxon>
        <taxon>Euteleostomi</taxon>
        <taxon>Actinopterygii</taxon>
        <taxon>Neopterygii</taxon>
        <taxon>Teleostei</taxon>
        <taxon>Neoteleostei</taxon>
        <taxon>Acanthomorphata</taxon>
        <taxon>Zeiogadaria</taxon>
        <taxon>Gadariae</taxon>
        <taxon>Gadiformes</taxon>
        <taxon>Gadoidei</taxon>
        <taxon>Merlucciidae</taxon>
        <taxon>Merluccius</taxon>
    </lineage>
</organism>
<keyword evidence="8" id="KW-0472">Membrane</keyword>
<keyword evidence="5" id="KW-0479">Metal-binding</keyword>
<feature type="domain" description="EF-hand" evidence="12">
    <location>
        <begin position="118"/>
        <end position="153"/>
    </location>
</feature>
<evidence type="ECO:0000256" key="1">
    <source>
        <dbReference type="ARBA" id="ARBA00004522"/>
    </source>
</evidence>
<dbReference type="InterPro" id="IPR016066">
    <property type="entry name" value="A-D-PHexomutase_CS"/>
</dbReference>
<evidence type="ECO:0000256" key="3">
    <source>
        <dbReference type="ARBA" id="ARBA00022475"/>
    </source>
</evidence>
<evidence type="ECO:0000256" key="9">
    <source>
        <dbReference type="ARBA" id="ARBA00023273"/>
    </source>
</evidence>